<dbReference type="EMBL" id="JABSTQ010010735">
    <property type="protein sequence ID" value="KAG0418465.1"/>
    <property type="molecule type" value="Genomic_DNA"/>
</dbReference>
<gene>
    <name evidence="1" type="ORF">HPB47_004813</name>
</gene>
<organism evidence="1 2">
    <name type="scientific">Ixodes persulcatus</name>
    <name type="common">Taiga tick</name>
    <dbReference type="NCBI Taxonomy" id="34615"/>
    <lineage>
        <taxon>Eukaryota</taxon>
        <taxon>Metazoa</taxon>
        <taxon>Ecdysozoa</taxon>
        <taxon>Arthropoda</taxon>
        <taxon>Chelicerata</taxon>
        <taxon>Arachnida</taxon>
        <taxon>Acari</taxon>
        <taxon>Parasitiformes</taxon>
        <taxon>Ixodida</taxon>
        <taxon>Ixodoidea</taxon>
        <taxon>Ixodidae</taxon>
        <taxon>Ixodinae</taxon>
        <taxon>Ixodes</taxon>
    </lineage>
</organism>
<reference evidence="1 2" key="1">
    <citation type="journal article" date="2020" name="Cell">
        <title>Large-Scale Comparative Analyses of Tick Genomes Elucidate Their Genetic Diversity and Vector Capacities.</title>
        <authorList>
            <consortium name="Tick Genome and Microbiome Consortium (TIGMIC)"/>
            <person name="Jia N."/>
            <person name="Wang J."/>
            <person name="Shi W."/>
            <person name="Du L."/>
            <person name="Sun Y."/>
            <person name="Zhan W."/>
            <person name="Jiang J.F."/>
            <person name="Wang Q."/>
            <person name="Zhang B."/>
            <person name="Ji P."/>
            <person name="Bell-Sakyi L."/>
            <person name="Cui X.M."/>
            <person name="Yuan T.T."/>
            <person name="Jiang B.G."/>
            <person name="Yang W.F."/>
            <person name="Lam T.T."/>
            <person name="Chang Q.C."/>
            <person name="Ding S.J."/>
            <person name="Wang X.J."/>
            <person name="Zhu J.G."/>
            <person name="Ruan X.D."/>
            <person name="Zhao L."/>
            <person name="Wei J.T."/>
            <person name="Ye R.Z."/>
            <person name="Que T.C."/>
            <person name="Du C.H."/>
            <person name="Zhou Y.H."/>
            <person name="Cheng J.X."/>
            <person name="Dai P.F."/>
            <person name="Guo W.B."/>
            <person name="Han X.H."/>
            <person name="Huang E.J."/>
            <person name="Li L.F."/>
            <person name="Wei W."/>
            <person name="Gao Y.C."/>
            <person name="Liu J.Z."/>
            <person name="Shao H.Z."/>
            <person name="Wang X."/>
            <person name="Wang C.C."/>
            <person name="Yang T.C."/>
            <person name="Huo Q.B."/>
            <person name="Li W."/>
            <person name="Chen H.Y."/>
            <person name="Chen S.E."/>
            <person name="Zhou L.G."/>
            <person name="Ni X.B."/>
            <person name="Tian J.H."/>
            <person name="Sheng Y."/>
            <person name="Liu T."/>
            <person name="Pan Y.S."/>
            <person name="Xia L.Y."/>
            <person name="Li J."/>
            <person name="Zhao F."/>
            <person name="Cao W.C."/>
        </authorList>
    </citation>
    <scope>NUCLEOTIDE SEQUENCE [LARGE SCALE GENOMIC DNA]</scope>
    <source>
        <strain evidence="1">Iper-2018</strain>
    </source>
</reference>
<evidence type="ECO:0000313" key="2">
    <source>
        <dbReference type="Proteomes" id="UP000805193"/>
    </source>
</evidence>
<proteinExistence type="predicted"/>
<dbReference type="Proteomes" id="UP000805193">
    <property type="component" value="Unassembled WGS sequence"/>
</dbReference>
<sequence>MGDTAEVTSHARTTLNDRVTTTFFQRLETTDAGPLCRLAGEGSASLVDTAGLSGLLVVSLLPRIVFYCMRTFACRCLQRCATPVYGVHLSSSAMVLVW</sequence>
<evidence type="ECO:0000313" key="1">
    <source>
        <dbReference type="EMBL" id="KAG0418465.1"/>
    </source>
</evidence>
<keyword evidence="2" id="KW-1185">Reference proteome</keyword>
<accession>A0AC60PEN0</accession>
<comment type="caution">
    <text evidence="1">The sequence shown here is derived from an EMBL/GenBank/DDBJ whole genome shotgun (WGS) entry which is preliminary data.</text>
</comment>
<name>A0AC60PEN0_IXOPE</name>
<protein>
    <submittedName>
        <fullName evidence="1">Uncharacterized protein</fullName>
    </submittedName>
</protein>